<organism evidence="11 12">
    <name type="scientific">Neorickettsia helminthoeca str. Oregon</name>
    <dbReference type="NCBI Taxonomy" id="1286528"/>
    <lineage>
        <taxon>Bacteria</taxon>
        <taxon>Pseudomonadati</taxon>
        <taxon>Pseudomonadota</taxon>
        <taxon>Alphaproteobacteria</taxon>
        <taxon>Rickettsiales</taxon>
        <taxon>Anaplasmataceae</taxon>
        <taxon>Neorickettsia</taxon>
    </lineage>
</organism>
<feature type="short sequence motif" description="'KMSKS' region" evidence="10">
    <location>
        <begin position="277"/>
        <end position="281"/>
    </location>
</feature>
<dbReference type="InterPro" id="IPR001412">
    <property type="entry name" value="aa-tRNA-synth_I_CS"/>
</dbReference>
<dbReference type="GO" id="GO:0006430">
    <property type="term" value="P:lysyl-tRNA aminoacylation"/>
    <property type="evidence" value="ECO:0007669"/>
    <property type="project" value="UniProtKB-UniRule"/>
</dbReference>
<evidence type="ECO:0000256" key="2">
    <source>
        <dbReference type="ARBA" id="ARBA00005594"/>
    </source>
</evidence>
<dbReference type="EMBL" id="CP007481">
    <property type="protein sequence ID" value="AHX11665.1"/>
    <property type="molecule type" value="Genomic_DNA"/>
</dbReference>
<dbReference type="RefSeq" id="WP_038559965.1">
    <property type="nucleotide sequence ID" value="NZ_CP007481.1"/>
</dbReference>
<dbReference type="GO" id="GO:0005737">
    <property type="term" value="C:cytoplasm"/>
    <property type="evidence" value="ECO:0007669"/>
    <property type="project" value="UniProtKB-SubCell"/>
</dbReference>
<protein>
    <recommendedName>
        <fullName evidence="10">Lysine--tRNA ligase</fullName>
        <ecNumber evidence="10">6.1.1.6</ecNumber>
    </recommendedName>
    <alternativeName>
        <fullName evidence="10">Lysyl-tRNA synthetase</fullName>
        <shortName evidence="10">LysRS</shortName>
    </alternativeName>
</protein>
<keyword evidence="8 10" id="KW-0030">Aminoacyl-tRNA synthetase</keyword>
<evidence type="ECO:0000256" key="4">
    <source>
        <dbReference type="ARBA" id="ARBA00022598"/>
    </source>
</evidence>
<comment type="subcellular location">
    <subcellularLocation>
        <location evidence="1 10">Cytoplasm</location>
    </subcellularLocation>
</comment>
<dbReference type="InterPro" id="IPR020751">
    <property type="entry name" value="aa-tRNA-synth_I_codon-bd_sub2"/>
</dbReference>
<dbReference type="STRING" id="1286528.NHE_0733"/>
<dbReference type="Proteomes" id="UP000023755">
    <property type="component" value="Chromosome"/>
</dbReference>
<dbReference type="HOGENOM" id="CLU_025562_2_0_5"/>
<keyword evidence="7 10" id="KW-0648">Protein biosynthesis</keyword>
<evidence type="ECO:0000256" key="3">
    <source>
        <dbReference type="ARBA" id="ARBA00022490"/>
    </source>
</evidence>
<feature type="binding site" evidence="10">
    <location>
        <position position="280"/>
    </location>
    <ligand>
        <name>ATP</name>
        <dbReference type="ChEBI" id="CHEBI:30616"/>
    </ligand>
</feature>
<proteinExistence type="inferred from homology"/>
<dbReference type="InterPro" id="IPR008925">
    <property type="entry name" value="aa_tRNA-synth_I_cd-bd_sf"/>
</dbReference>
<dbReference type="GO" id="GO:0004824">
    <property type="term" value="F:lysine-tRNA ligase activity"/>
    <property type="evidence" value="ECO:0007669"/>
    <property type="project" value="UniProtKB-UniRule"/>
</dbReference>
<accession>X5HMH0</accession>
<dbReference type="HAMAP" id="MF_00177">
    <property type="entry name" value="Lys_tRNA_synth_class1"/>
    <property type="match status" value="1"/>
</dbReference>
<dbReference type="SUPFAM" id="SSF48163">
    <property type="entry name" value="An anticodon-binding domain of class I aminoacyl-tRNA synthetases"/>
    <property type="match status" value="1"/>
</dbReference>
<keyword evidence="12" id="KW-1185">Reference proteome</keyword>
<dbReference type="OrthoDB" id="9803151at2"/>
<dbReference type="SUPFAM" id="SSF52374">
    <property type="entry name" value="Nucleotidylyl transferase"/>
    <property type="match status" value="1"/>
</dbReference>
<keyword evidence="6 10" id="KW-0067">ATP-binding</keyword>
<dbReference type="KEGG" id="nhm:NHE_0733"/>
<feature type="short sequence motif" description="'HIGH' region" evidence="10">
    <location>
        <begin position="33"/>
        <end position="41"/>
    </location>
</feature>
<dbReference type="NCBIfam" id="TIGR00467">
    <property type="entry name" value="lysS_arch"/>
    <property type="match status" value="1"/>
</dbReference>
<dbReference type="Pfam" id="PF01921">
    <property type="entry name" value="tRNA-synt_1f"/>
    <property type="match status" value="1"/>
</dbReference>
<evidence type="ECO:0000256" key="8">
    <source>
        <dbReference type="ARBA" id="ARBA00023146"/>
    </source>
</evidence>
<gene>
    <name evidence="10 11" type="primary">lysS</name>
    <name evidence="11" type="ORF">NHE_0733</name>
</gene>
<evidence type="ECO:0000256" key="9">
    <source>
        <dbReference type="ARBA" id="ARBA00048573"/>
    </source>
</evidence>
<dbReference type="PROSITE" id="PS00178">
    <property type="entry name" value="AA_TRNA_LIGASE_I"/>
    <property type="match status" value="1"/>
</dbReference>
<keyword evidence="5 10" id="KW-0547">Nucleotide-binding</keyword>
<evidence type="ECO:0000256" key="1">
    <source>
        <dbReference type="ARBA" id="ARBA00004496"/>
    </source>
</evidence>
<dbReference type="InterPro" id="IPR002904">
    <property type="entry name" value="Lys-tRNA-ligase"/>
</dbReference>
<dbReference type="EC" id="6.1.1.6" evidence="10"/>
<dbReference type="Gene3D" id="1.10.10.350">
    <property type="match status" value="1"/>
</dbReference>
<keyword evidence="4 10" id="KW-0436">Ligase</keyword>
<dbReference type="PANTHER" id="PTHR37940">
    <property type="entry name" value="LYSINE--TRNA LIGASE"/>
    <property type="match status" value="1"/>
</dbReference>
<dbReference type="GO" id="GO:0000049">
    <property type="term" value="F:tRNA binding"/>
    <property type="evidence" value="ECO:0007669"/>
    <property type="project" value="InterPro"/>
</dbReference>
<comment type="catalytic activity">
    <reaction evidence="9 10">
        <text>tRNA(Lys) + L-lysine + ATP = L-lysyl-tRNA(Lys) + AMP + diphosphate</text>
        <dbReference type="Rhea" id="RHEA:20792"/>
        <dbReference type="Rhea" id="RHEA-COMP:9696"/>
        <dbReference type="Rhea" id="RHEA-COMP:9697"/>
        <dbReference type="ChEBI" id="CHEBI:30616"/>
        <dbReference type="ChEBI" id="CHEBI:32551"/>
        <dbReference type="ChEBI" id="CHEBI:33019"/>
        <dbReference type="ChEBI" id="CHEBI:78442"/>
        <dbReference type="ChEBI" id="CHEBI:78529"/>
        <dbReference type="ChEBI" id="CHEBI:456215"/>
        <dbReference type="EC" id="6.1.1.6"/>
    </reaction>
</comment>
<reference evidence="11 12" key="1">
    <citation type="submission" date="2014-03" db="EMBL/GenBank/DDBJ databases">
        <title>Sequencing and Comparison of Genomes and Transcriptome Profiles of Human Ehrlichiosis Agents.</title>
        <authorList>
            <person name="Lin M."/>
            <person name="Daugherty S.C."/>
            <person name="Nagaraj S."/>
            <person name="Cheng Z."/>
            <person name="Xiong Q."/>
            <person name="Lin F.-Y."/>
            <person name="Sengamalay N."/>
            <person name="Ott S."/>
            <person name="Godinez A."/>
            <person name="Tallon L.J."/>
            <person name="Sadzewicz L."/>
            <person name="Fraser C.M."/>
            <person name="Dunning Hotopp J.C."/>
            <person name="Rikihisa Y."/>
        </authorList>
    </citation>
    <scope>NUCLEOTIDE SEQUENCE [LARGE SCALE GENOMIC DNA]</scope>
    <source>
        <strain evidence="11 12">Oregon</strain>
    </source>
</reference>
<evidence type="ECO:0000313" key="11">
    <source>
        <dbReference type="EMBL" id="AHX11665.1"/>
    </source>
</evidence>
<evidence type="ECO:0000256" key="7">
    <source>
        <dbReference type="ARBA" id="ARBA00022917"/>
    </source>
</evidence>
<dbReference type="PANTHER" id="PTHR37940:SF1">
    <property type="entry name" value="LYSINE--TRNA LIGASE"/>
    <property type="match status" value="1"/>
</dbReference>
<evidence type="ECO:0000256" key="10">
    <source>
        <dbReference type="HAMAP-Rule" id="MF_00177"/>
    </source>
</evidence>
<dbReference type="GO" id="GO:0005524">
    <property type="term" value="F:ATP binding"/>
    <property type="evidence" value="ECO:0007669"/>
    <property type="project" value="UniProtKB-UniRule"/>
</dbReference>
<name>X5HMH0_9RICK</name>
<dbReference type="InterPro" id="IPR014729">
    <property type="entry name" value="Rossmann-like_a/b/a_fold"/>
</dbReference>
<evidence type="ECO:0000256" key="6">
    <source>
        <dbReference type="ARBA" id="ARBA00022840"/>
    </source>
</evidence>
<evidence type="ECO:0000256" key="5">
    <source>
        <dbReference type="ARBA" id="ARBA00022741"/>
    </source>
</evidence>
<keyword evidence="3 10" id="KW-0963">Cytoplasm</keyword>
<dbReference type="NCBIfam" id="NF001968">
    <property type="entry name" value="PRK00750.1-2"/>
    <property type="match status" value="1"/>
</dbReference>
<dbReference type="AlphaFoldDB" id="X5HMH0"/>
<sequence length="505" mass="57133">MKSQVAWPIEEAKKLLPRIGKHKTIIFETGYGPSGLPHIGTFGEVVRTIMVMKALEYLSPGVDMKLICFSDDMDGLRKVPDNVPNPEEVEKYLGHALTSIPDPFRTHESYGAHMNARLMSFLDLFGFQYEFKSATECYQRGLFDEQLLLVLRNNRRILDLILPTLGDERQQTYSPFLPVRDGRVLQAKVMELKENSIIYEDPSTGALMESGVTGGACKLQWKVDWGMRWAALGVDFEFHGKDLTPSAVLSAKIAKILGSTPPELSVYELFLDEEGKKISKSKGNGLTIEEWLTYAPWESLAFFMFQHPKRAKRLYFDIIPKNVDDYLRFLQSFSKGDLTNPLSFIDAKDKEIAKGITYSLLLNLASACNPENPGVLWGFIQRYNPLVAPENSPLLDRLVKHAISYYRDFVEPSKNYRKPTENEFKALMLLADELKKIPGDAIAEEIQQLVYSVGKESGYSSDIKVWFQVLYQILLGQSEGPRIGSFIALYGVANTIAMIEKVVLR</sequence>
<dbReference type="Gene3D" id="3.40.50.620">
    <property type="entry name" value="HUPs"/>
    <property type="match status" value="2"/>
</dbReference>
<evidence type="ECO:0000313" key="12">
    <source>
        <dbReference type="Proteomes" id="UP000023755"/>
    </source>
</evidence>
<comment type="similarity">
    <text evidence="2 10">Belongs to the class-I aminoacyl-tRNA synthetase family.</text>
</comment>